<proteinExistence type="predicted"/>
<organism evidence="1 2">
    <name type="scientific">Phytophthora megakarya</name>
    <dbReference type="NCBI Taxonomy" id="4795"/>
    <lineage>
        <taxon>Eukaryota</taxon>
        <taxon>Sar</taxon>
        <taxon>Stramenopiles</taxon>
        <taxon>Oomycota</taxon>
        <taxon>Peronosporomycetes</taxon>
        <taxon>Peronosporales</taxon>
        <taxon>Peronosporaceae</taxon>
        <taxon>Phytophthora</taxon>
    </lineage>
</organism>
<dbReference type="AlphaFoldDB" id="A0A225UZU8"/>
<comment type="caution">
    <text evidence="1">The sequence shown here is derived from an EMBL/GenBank/DDBJ whole genome shotgun (WGS) entry which is preliminary data.</text>
</comment>
<keyword evidence="2" id="KW-1185">Reference proteome</keyword>
<evidence type="ECO:0000313" key="1">
    <source>
        <dbReference type="EMBL" id="OWY98086.1"/>
    </source>
</evidence>
<sequence>MVESEMLTSHNGSTSTMTGTDIRTFLKGNGADKIDDKLHGDLTESYQKLEAYAVLLTGFAKFTILSDRQKKLFLAVKEVFRYLITGFVCDTSWKEQNVGNCQRRIVFGFAEWPGATVNGDYKTFRSELVINHPSAAGYLDGIERCHWVKYAFNEKFGLATFNEITSNLSEQAITGWATISIHLNLWMGFISILSS</sequence>
<dbReference type="Proteomes" id="UP000198211">
    <property type="component" value="Unassembled WGS sequence"/>
</dbReference>
<name>A0A225UZU8_9STRA</name>
<accession>A0A225UZU8</accession>
<dbReference type="EMBL" id="NBNE01009766">
    <property type="protein sequence ID" value="OWY98086.1"/>
    <property type="molecule type" value="Genomic_DNA"/>
</dbReference>
<protein>
    <submittedName>
        <fullName evidence="1">Uncharacterized protein</fullName>
    </submittedName>
</protein>
<evidence type="ECO:0000313" key="2">
    <source>
        <dbReference type="Proteomes" id="UP000198211"/>
    </source>
</evidence>
<reference evidence="2" key="1">
    <citation type="submission" date="2017-03" db="EMBL/GenBank/DDBJ databases">
        <title>Phytopthora megakarya and P. palmivora, two closely related causual agents of cacao black pod achieved similar genome size and gene model numbers by different mechanisms.</title>
        <authorList>
            <person name="Ali S."/>
            <person name="Shao J."/>
            <person name="Larry D.J."/>
            <person name="Kronmiller B."/>
            <person name="Shen D."/>
            <person name="Strem M.D."/>
            <person name="Melnick R.L."/>
            <person name="Guiltinan M.J."/>
            <person name="Tyler B.M."/>
            <person name="Meinhardt L.W."/>
            <person name="Bailey B.A."/>
        </authorList>
    </citation>
    <scope>NUCLEOTIDE SEQUENCE [LARGE SCALE GENOMIC DNA]</scope>
    <source>
        <strain evidence="2">zdho120</strain>
    </source>
</reference>
<gene>
    <name evidence="1" type="ORF">PHMEG_00031239</name>
</gene>